<protein>
    <submittedName>
        <fullName evidence="1">Glyoxalase</fullName>
    </submittedName>
</protein>
<dbReference type="EMBL" id="CP045810">
    <property type="protein sequence ID" value="QHN41598.1"/>
    <property type="molecule type" value="Genomic_DNA"/>
</dbReference>
<dbReference type="RefSeq" id="WP_005183601.1">
    <property type="nucleotide sequence ID" value="NZ_CP045804.1"/>
</dbReference>
<dbReference type="PANTHER" id="PTHR36503:SF3">
    <property type="entry name" value="BLR0126 PROTEIN"/>
    <property type="match status" value="1"/>
</dbReference>
<dbReference type="SUPFAM" id="SSF54593">
    <property type="entry name" value="Glyoxalase/Bleomycin resistance protein/Dihydroxybiphenyl dioxygenase"/>
    <property type="match status" value="1"/>
</dbReference>
<name>A0A857L4U3_9ACTN</name>
<dbReference type="AlphaFoldDB" id="A0A857L4U3"/>
<dbReference type="PANTHER" id="PTHR36503">
    <property type="entry name" value="BLR2520 PROTEIN"/>
    <property type="match status" value="1"/>
</dbReference>
<sequence length="139" mass="14488">MSTPVPGTPVPNALSIVVEDMAAALTFYSRCGLSFPDLDAESARSAPHAEAQAGDWRIMFDTRAVMASLDPAWTPPSGGHAMALAFACATPADVDAVYDSLVGAGAPAVHAPFDAPWGQRYATVRDPDGNTVDFYCALS</sequence>
<dbReference type="InterPro" id="IPR037523">
    <property type="entry name" value="VOC_core"/>
</dbReference>
<evidence type="ECO:0000313" key="1">
    <source>
        <dbReference type="EMBL" id="QHN41598.1"/>
    </source>
</evidence>
<dbReference type="Pfam" id="PF00903">
    <property type="entry name" value="Glyoxalase"/>
    <property type="match status" value="1"/>
</dbReference>
<organism evidence="1">
    <name type="scientific">Gordonia amarae</name>
    <dbReference type="NCBI Taxonomy" id="36821"/>
    <lineage>
        <taxon>Bacteria</taxon>
        <taxon>Bacillati</taxon>
        <taxon>Actinomycetota</taxon>
        <taxon>Actinomycetes</taxon>
        <taxon>Mycobacteriales</taxon>
        <taxon>Gordoniaceae</taxon>
        <taxon>Gordonia</taxon>
    </lineage>
</organism>
<accession>A0A857L4U3</accession>
<reference evidence="1" key="1">
    <citation type="journal article" date="2021" name="Nat. Microbiol.">
        <title>Cocultivation of an ultrasmall environmental parasitic bacterium with lytic ability against bacteria associated with wastewater foams.</title>
        <authorList>
            <person name="Batinovic S."/>
            <person name="Rose J.J.A."/>
            <person name="Ratcliffe J."/>
            <person name="Seviour R.J."/>
            <person name="Petrovski S."/>
        </authorList>
    </citation>
    <scope>NUCLEOTIDE SEQUENCE</scope>
    <source>
        <strain evidence="1">CON44</strain>
    </source>
</reference>
<dbReference type="InterPro" id="IPR029068">
    <property type="entry name" value="Glyas_Bleomycin-R_OHBP_Dase"/>
</dbReference>
<dbReference type="InterPro" id="IPR004360">
    <property type="entry name" value="Glyas_Fos-R_dOase_dom"/>
</dbReference>
<dbReference type="PROSITE" id="PS51819">
    <property type="entry name" value="VOC"/>
    <property type="match status" value="1"/>
</dbReference>
<proteinExistence type="predicted"/>
<gene>
    <name evidence="1" type="ORF">GII30_22740</name>
</gene>
<dbReference type="Gene3D" id="3.10.180.10">
    <property type="entry name" value="2,3-Dihydroxybiphenyl 1,2-Dioxygenase, domain 1"/>
    <property type="match status" value="1"/>
</dbReference>